<evidence type="ECO:0000256" key="3">
    <source>
        <dbReference type="ARBA" id="ARBA00022833"/>
    </source>
</evidence>
<name>A0A5N6M349_9ASTR</name>
<dbReference type="InterPro" id="IPR013083">
    <property type="entry name" value="Znf_RING/FYVE/PHD"/>
</dbReference>
<dbReference type="SMART" id="SM00109">
    <property type="entry name" value="C1"/>
    <property type="match status" value="4"/>
</dbReference>
<dbReference type="Pfam" id="PF03107">
    <property type="entry name" value="C1_2"/>
    <property type="match status" value="4"/>
</dbReference>
<dbReference type="PROSITE" id="PS50081">
    <property type="entry name" value="ZF_DAG_PE_2"/>
    <property type="match status" value="1"/>
</dbReference>
<dbReference type="EMBL" id="SZYD01000017">
    <property type="protein sequence ID" value="KAD3068339.1"/>
    <property type="molecule type" value="Genomic_DNA"/>
</dbReference>
<feature type="domain" description="Phorbol-ester/DAG-type" evidence="4">
    <location>
        <begin position="435"/>
        <end position="494"/>
    </location>
</feature>
<dbReference type="InterPro" id="IPR046349">
    <property type="entry name" value="C1-like_sf"/>
</dbReference>
<evidence type="ECO:0000313" key="5">
    <source>
        <dbReference type="EMBL" id="KAD3068339.1"/>
    </source>
</evidence>
<keyword evidence="1" id="KW-0479">Metal-binding</keyword>
<proteinExistence type="predicted"/>
<dbReference type="InterPro" id="IPR004146">
    <property type="entry name" value="DC1"/>
</dbReference>
<evidence type="ECO:0000313" key="6">
    <source>
        <dbReference type="Proteomes" id="UP000326396"/>
    </source>
</evidence>
<dbReference type="PANTHER" id="PTHR32410:SF161">
    <property type="entry name" value="DC1, ZINC FINGER, RING_FYVE_PHD-TYPE-RELATED"/>
    <property type="match status" value="1"/>
</dbReference>
<keyword evidence="6" id="KW-1185">Reference proteome</keyword>
<dbReference type="GO" id="GO:0046872">
    <property type="term" value="F:metal ion binding"/>
    <property type="evidence" value="ECO:0007669"/>
    <property type="project" value="UniProtKB-KW"/>
</dbReference>
<evidence type="ECO:0000259" key="4">
    <source>
        <dbReference type="PROSITE" id="PS50081"/>
    </source>
</evidence>
<keyword evidence="3" id="KW-0862">Zinc</keyword>
<protein>
    <recommendedName>
        <fullName evidence="4">Phorbol-ester/DAG-type domain-containing protein</fullName>
    </recommendedName>
</protein>
<accession>A0A5N6M349</accession>
<reference evidence="5 6" key="1">
    <citation type="submission" date="2019-05" db="EMBL/GenBank/DDBJ databases">
        <title>Mikania micrantha, genome provides insights into the molecular mechanism of rapid growth.</title>
        <authorList>
            <person name="Liu B."/>
        </authorList>
    </citation>
    <scope>NUCLEOTIDE SEQUENCE [LARGE SCALE GENOMIC DNA]</scope>
    <source>
        <strain evidence="5">NLD-2019</strain>
        <tissue evidence="5">Leaf</tissue>
    </source>
</reference>
<dbReference type="Gene3D" id="3.30.40.10">
    <property type="entry name" value="Zinc/RING finger domain, C3HC4 (zinc finger)"/>
    <property type="match status" value="1"/>
</dbReference>
<dbReference type="Proteomes" id="UP000326396">
    <property type="component" value="Linkage Group LG7"/>
</dbReference>
<dbReference type="PANTHER" id="PTHR32410">
    <property type="entry name" value="CYSTEINE/HISTIDINE-RICH C1 DOMAIN FAMILY PROTEIN"/>
    <property type="match status" value="1"/>
</dbReference>
<evidence type="ECO:0000256" key="2">
    <source>
        <dbReference type="ARBA" id="ARBA00022737"/>
    </source>
</evidence>
<dbReference type="InterPro" id="IPR053192">
    <property type="entry name" value="Vacuole_Formation_Reg"/>
</dbReference>
<dbReference type="InterPro" id="IPR002219">
    <property type="entry name" value="PKC_DAG/PE"/>
</dbReference>
<organism evidence="5 6">
    <name type="scientific">Mikania micrantha</name>
    <name type="common">bitter vine</name>
    <dbReference type="NCBI Taxonomy" id="192012"/>
    <lineage>
        <taxon>Eukaryota</taxon>
        <taxon>Viridiplantae</taxon>
        <taxon>Streptophyta</taxon>
        <taxon>Embryophyta</taxon>
        <taxon>Tracheophyta</taxon>
        <taxon>Spermatophyta</taxon>
        <taxon>Magnoliopsida</taxon>
        <taxon>eudicotyledons</taxon>
        <taxon>Gunneridae</taxon>
        <taxon>Pentapetalae</taxon>
        <taxon>asterids</taxon>
        <taxon>campanulids</taxon>
        <taxon>Asterales</taxon>
        <taxon>Asteraceae</taxon>
        <taxon>Asteroideae</taxon>
        <taxon>Heliantheae alliance</taxon>
        <taxon>Eupatorieae</taxon>
        <taxon>Mikania</taxon>
    </lineage>
</organism>
<sequence length="716" mass="82582">MYQDYEEDDDDFDDLDLIAMQKFKGLCNICGLGIDWYHRYYYKCSRWSSCSYSIHKFCGELLTTFQFPIHPSHTLLLNKTSDTWVCDSCYADHRDGTCYRCSTCNYQIDLRCATLADQSMIHYPGHLHQLVSSFNNPTLSNCYPCGKEHKGVFYHCITCFNFSVHFDCVTLPFKLTLDHHVHMLTLSYSFLVIPYHSKCRICGTSLSGRYWLYKCSKCRYYVHLDCATSTGEAFMSVFSRGISGTNKNFKAIDYPNVAHYPLLDESYNMLPHQVLRGNYRDFDKIKFDKGSYMHSSHEHPLLLINNAPDVTNIIGIQSTSLHNPMIRIKLICNGCLRPITKTPYYMCIDQVVSGCNFYLHEWCTRLPCELENHPGHPQHPLVLFRSMPRTYTRFGCNACGLDCNGFGYVCSICNYVIDVHCGFIPKRIMHEAHPSHLLSRVDASSIRSTITAMECNACEVIIDGSEICFKCRYCSFYLHNLCALHLPKTIKNKCDRHSLKLSYSPIEDHKSEYFCEVCEEGLVPEKCDDKDLIEEDSLEFDDGFGNIIVVDNLPIMTKEKFEKLKGVVQQINSQIEVIKHNGLYMFVEEDTANNFIECKTTQFGGLLAIEGHQHYFSFLAGTKSDSRCFVCRGNMQSELIFKCITCKTAFHISCVREGMDTWSSIQFRSRAILREIVNVISVDHPKQHNTSLTFYPNEVMRPVTRHWKLVNEPEEM</sequence>
<dbReference type="AlphaFoldDB" id="A0A5N6M349"/>
<comment type="caution">
    <text evidence="5">The sequence shown here is derived from an EMBL/GenBank/DDBJ whole genome shotgun (WGS) entry which is preliminary data.</text>
</comment>
<evidence type="ECO:0000256" key="1">
    <source>
        <dbReference type="ARBA" id="ARBA00022723"/>
    </source>
</evidence>
<dbReference type="OrthoDB" id="938199at2759"/>
<gene>
    <name evidence="5" type="ORF">E3N88_36219</name>
</gene>
<keyword evidence="2" id="KW-0677">Repeat</keyword>
<dbReference type="SUPFAM" id="SSF57889">
    <property type="entry name" value="Cysteine-rich domain"/>
    <property type="match status" value="5"/>
</dbReference>